<gene>
    <name evidence="2" type="ORF">PhCBS80983_g04122</name>
</gene>
<dbReference type="AlphaFoldDB" id="A0A507DZV8"/>
<evidence type="ECO:0000256" key="1">
    <source>
        <dbReference type="SAM" id="MobiDB-lite"/>
    </source>
</evidence>
<feature type="region of interest" description="Disordered" evidence="1">
    <location>
        <begin position="259"/>
        <end position="326"/>
    </location>
</feature>
<proteinExistence type="predicted"/>
<feature type="compositionally biased region" description="Polar residues" evidence="1">
    <location>
        <begin position="310"/>
        <end position="326"/>
    </location>
</feature>
<dbReference type="Proteomes" id="UP000318582">
    <property type="component" value="Unassembled WGS sequence"/>
</dbReference>
<dbReference type="EMBL" id="QEAQ01000060">
    <property type="protein sequence ID" value="TPX57001.1"/>
    <property type="molecule type" value="Genomic_DNA"/>
</dbReference>
<name>A0A507DZV8_9FUNG</name>
<accession>A0A507DZV8</accession>
<evidence type="ECO:0000313" key="2">
    <source>
        <dbReference type="EMBL" id="TPX57001.1"/>
    </source>
</evidence>
<reference evidence="2 3" key="1">
    <citation type="journal article" date="2019" name="Sci. Rep.">
        <title>Comparative genomics of chytrid fungi reveal insights into the obligate biotrophic and pathogenic lifestyle of Synchytrium endobioticum.</title>
        <authorList>
            <person name="van de Vossenberg B.T.L.H."/>
            <person name="Warris S."/>
            <person name="Nguyen H.D.T."/>
            <person name="van Gent-Pelzer M.P.E."/>
            <person name="Joly D.L."/>
            <person name="van de Geest H.C."/>
            <person name="Bonants P.J.M."/>
            <person name="Smith D.S."/>
            <person name="Levesque C.A."/>
            <person name="van der Lee T.A.J."/>
        </authorList>
    </citation>
    <scope>NUCLEOTIDE SEQUENCE [LARGE SCALE GENOMIC DNA]</scope>
    <source>
        <strain evidence="2 3">CBS 809.83</strain>
    </source>
</reference>
<comment type="caution">
    <text evidence="2">The sequence shown here is derived from an EMBL/GenBank/DDBJ whole genome shotgun (WGS) entry which is preliminary data.</text>
</comment>
<feature type="compositionally biased region" description="Low complexity" evidence="1">
    <location>
        <begin position="261"/>
        <end position="298"/>
    </location>
</feature>
<evidence type="ECO:0000313" key="3">
    <source>
        <dbReference type="Proteomes" id="UP000318582"/>
    </source>
</evidence>
<protein>
    <submittedName>
        <fullName evidence="2">Uncharacterized protein</fullName>
    </submittedName>
</protein>
<keyword evidence="3" id="KW-1185">Reference proteome</keyword>
<sequence length="326" mass="35945">MSIKVEVKWGVHRPEEKFFTMPLVPGMMAKGLFISDLPRVLIVGESENFTFTAAFAALRRSINNIVTTTLEDLEPDWSEAVTAAIRWAKKNKRRGGSLNDTTSFSISEVRARYDNAFETPPAVGPTFISEVDARELHENPLASIRDHCGNIFFQCPYRVDANGDTAKLIVDFMSSAALVQNEGDKLYIGITTEGRYAHAYNLRELIQDTAPEENYEFEGADNTSIQKILDFGYKHTSRTGDIHFTILSHHVTLIFTKQASDSDSTTTSDSDSTTTSDSDSTTTSDSDSTTSTTSTTSTATVDDLIKKVESMTTNDGQPSATRNESN</sequence>
<organism evidence="2 3">
    <name type="scientific">Powellomyces hirtus</name>
    <dbReference type="NCBI Taxonomy" id="109895"/>
    <lineage>
        <taxon>Eukaryota</taxon>
        <taxon>Fungi</taxon>
        <taxon>Fungi incertae sedis</taxon>
        <taxon>Chytridiomycota</taxon>
        <taxon>Chytridiomycota incertae sedis</taxon>
        <taxon>Chytridiomycetes</taxon>
        <taxon>Spizellomycetales</taxon>
        <taxon>Powellomycetaceae</taxon>
        <taxon>Powellomyces</taxon>
    </lineage>
</organism>